<keyword evidence="3" id="KW-1185">Reference proteome</keyword>
<dbReference type="AlphaFoldDB" id="A0A1Q3AVU6"/>
<organism evidence="2 3">
    <name type="scientific">Cephalotus follicularis</name>
    <name type="common">Albany pitcher plant</name>
    <dbReference type="NCBI Taxonomy" id="3775"/>
    <lineage>
        <taxon>Eukaryota</taxon>
        <taxon>Viridiplantae</taxon>
        <taxon>Streptophyta</taxon>
        <taxon>Embryophyta</taxon>
        <taxon>Tracheophyta</taxon>
        <taxon>Spermatophyta</taxon>
        <taxon>Magnoliopsida</taxon>
        <taxon>eudicotyledons</taxon>
        <taxon>Gunneridae</taxon>
        <taxon>Pentapetalae</taxon>
        <taxon>rosids</taxon>
        <taxon>fabids</taxon>
        <taxon>Oxalidales</taxon>
        <taxon>Cephalotaceae</taxon>
        <taxon>Cephalotus</taxon>
    </lineage>
</organism>
<proteinExistence type="predicted"/>
<name>A0A1Q3AVU6_CEPFO</name>
<evidence type="ECO:0000256" key="1">
    <source>
        <dbReference type="SAM" id="MobiDB-lite"/>
    </source>
</evidence>
<dbReference type="InParanoid" id="A0A1Q3AVU6"/>
<dbReference type="PANTHER" id="PTHR31973">
    <property type="entry name" value="POLYPROTEIN, PUTATIVE-RELATED"/>
    <property type="match status" value="1"/>
</dbReference>
<feature type="non-terminal residue" evidence="2">
    <location>
        <position position="1"/>
    </location>
</feature>
<evidence type="ECO:0000313" key="3">
    <source>
        <dbReference type="Proteomes" id="UP000187406"/>
    </source>
</evidence>
<reference evidence="3" key="1">
    <citation type="submission" date="2016-04" db="EMBL/GenBank/DDBJ databases">
        <title>Cephalotus genome sequencing.</title>
        <authorList>
            <person name="Fukushima K."/>
            <person name="Hasebe M."/>
            <person name="Fang X."/>
        </authorList>
    </citation>
    <scope>NUCLEOTIDE SEQUENCE [LARGE SCALE GENOMIC DNA]</scope>
    <source>
        <strain evidence="3">cv. St1</strain>
    </source>
</reference>
<gene>
    <name evidence="2" type="ORF">CFOL_v3_03285</name>
</gene>
<dbReference type="PANTHER" id="PTHR31973:SF187">
    <property type="entry name" value="MUTATOR TRANSPOSASE MUDRA PROTEIN"/>
    <property type="match status" value="1"/>
</dbReference>
<protein>
    <submittedName>
        <fullName evidence="2">Uncharacterized protein</fullName>
    </submittedName>
</protein>
<evidence type="ECO:0000313" key="2">
    <source>
        <dbReference type="EMBL" id="GAV59754.1"/>
    </source>
</evidence>
<accession>A0A1Q3AVU6</accession>
<comment type="caution">
    <text evidence="2">The sequence shown here is derived from an EMBL/GenBank/DDBJ whole genome shotgun (WGS) entry which is preliminary data.</text>
</comment>
<dbReference type="EMBL" id="BDDD01000123">
    <property type="protein sequence ID" value="GAV59754.1"/>
    <property type="molecule type" value="Genomic_DNA"/>
</dbReference>
<feature type="region of interest" description="Disordered" evidence="1">
    <location>
        <begin position="77"/>
        <end position="98"/>
    </location>
</feature>
<dbReference type="Proteomes" id="UP000187406">
    <property type="component" value="Unassembled WGS sequence"/>
</dbReference>
<dbReference type="STRING" id="3775.A0A1Q3AVU6"/>
<sequence>RLHASKTPYSNTFMVNILEYEHTCIRQIRSNYSVISSWITKHLAFEIRTDLYISYELMKQKLLNQYGVSPHPKKLYRARQKAKNQNEGKHNESYSNTSEGPPVFRRMFICYGASKKGFLDGCRPFIGLDGYHLKVPFGGVMLSAISI</sequence>
<feature type="non-terminal residue" evidence="2">
    <location>
        <position position="147"/>
    </location>
</feature>